<dbReference type="PROSITE" id="PS51085">
    <property type="entry name" value="2FE2S_FER_2"/>
    <property type="match status" value="1"/>
</dbReference>
<dbReference type="InterPro" id="IPR036010">
    <property type="entry name" value="2Fe-2S_ferredoxin-like_sf"/>
</dbReference>
<feature type="compositionally biased region" description="Low complexity" evidence="1">
    <location>
        <begin position="18"/>
        <end position="28"/>
    </location>
</feature>
<dbReference type="Proteomes" id="UP000327294">
    <property type="component" value="Chromosome"/>
</dbReference>
<evidence type="ECO:0000256" key="1">
    <source>
        <dbReference type="SAM" id="MobiDB-lite"/>
    </source>
</evidence>
<gene>
    <name evidence="3" type="ORF">F9278_00545</name>
</gene>
<dbReference type="KEGG" id="sphv:F9278_00545"/>
<feature type="domain" description="2Fe-2S ferredoxin-type" evidence="2">
    <location>
        <begin position="228"/>
        <end position="324"/>
    </location>
</feature>
<dbReference type="GO" id="GO:0051537">
    <property type="term" value="F:2 iron, 2 sulfur cluster binding"/>
    <property type="evidence" value="ECO:0007669"/>
    <property type="project" value="InterPro"/>
</dbReference>
<organism evidence="3 4">
    <name type="scientific">Streptomyces phaeolivaceus</name>
    <dbReference type="NCBI Taxonomy" id="2653200"/>
    <lineage>
        <taxon>Bacteria</taxon>
        <taxon>Bacillati</taxon>
        <taxon>Actinomycetota</taxon>
        <taxon>Actinomycetes</taxon>
        <taxon>Kitasatosporales</taxon>
        <taxon>Streptomycetaceae</taxon>
        <taxon>Streptomyces</taxon>
    </lineage>
</organism>
<dbReference type="Gene3D" id="3.10.20.30">
    <property type="match status" value="1"/>
</dbReference>
<evidence type="ECO:0000259" key="2">
    <source>
        <dbReference type="PROSITE" id="PS51085"/>
    </source>
</evidence>
<accession>A0A5P8JWY4</accession>
<feature type="compositionally biased region" description="Basic residues" evidence="1">
    <location>
        <begin position="195"/>
        <end position="205"/>
    </location>
</feature>
<dbReference type="Pfam" id="PF00111">
    <property type="entry name" value="Fer2"/>
    <property type="match status" value="1"/>
</dbReference>
<protein>
    <submittedName>
        <fullName evidence="3">2Fe-2S iron-sulfur cluster binding domain-containing protein</fullName>
    </submittedName>
</protein>
<feature type="compositionally biased region" description="Basic residues" evidence="1">
    <location>
        <begin position="7"/>
        <end position="17"/>
    </location>
</feature>
<feature type="compositionally biased region" description="Basic residues" evidence="1">
    <location>
        <begin position="159"/>
        <end position="178"/>
    </location>
</feature>
<dbReference type="CDD" id="cd00207">
    <property type="entry name" value="fer2"/>
    <property type="match status" value="1"/>
</dbReference>
<dbReference type="InterPro" id="IPR001041">
    <property type="entry name" value="2Fe-2S_ferredoxin-type"/>
</dbReference>
<name>A0A5P8JWY4_9ACTN</name>
<dbReference type="SUPFAM" id="SSF54292">
    <property type="entry name" value="2Fe-2S ferredoxin-like"/>
    <property type="match status" value="1"/>
</dbReference>
<evidence type="ECO:0000313" key="4">
    <source>
        <dbReference type="Proteomes" id="UP000327294"/>
    </source>
</evidence>
<dbReference type="InterPro" id="IPR006058">
    <property type="entry name" value="2Fe2S_fd_BS"/>
</dbReference>
<feature type="compositionally biased region" description="Basic and acidic residues" evidence="1">
    <location>
        <begin position="29"/>
        <end position="56"/>
    </location>
</feature>
<dbReference type="EMBL" id="CP045096">
    <property type="protein sequence ID" value="QFQ94937.1"/>
    <property type="molecule type" value="Genomic_DNA"/>
</dbReference>
<evidence type="ECO:0000313" key="3">
    <source>
        <dbReference type="EMBL" id="QFQ94937.1"/>
    </source>
</evidence>
<sequence>MADLRDHRQHPDRHRRPGGVPALPAGAARSDRGRPPRRTGDGGRPPRDPVLLDRAPRPGRPTRPRTRRPGRDRLPWRFPRHAPPHPGQPDPGDPAAGDVPLRPVGAADPPPGRRYRRDRADGDGRHHGPAAPGGRIPRHLPRPLPLPHGLPDGPDRPPRRPPRRTRHRRGHPARHPGLRTRVPTGHRPVPLRPPAARRRRPHRVERRGPRPAGLPLETFGTTGRFPTGAFTAHVPALGLTVTVDAGRSLLEAFEDVGAEVLADCRKGECGICRIPVLAVQNGVIDHRDVFLSARQRASDTWICPCVSRIHADADGAGVVHVDLP</sequence>
<reference evidence="3 4" key="1">
    <citation type="submission" date="2019-10" db="EMBL/GenBank/DDBJ databases">
        <title>Streptomyces sp. strain GY16 isolated from leaves of Broussonetia papyrifera.</title>
        <authorList>
            <person name="Mo P."/>
        </authorList>
    </citation>
    <scope>NUCLEOTIDE SEQUENCE [LARGE SCALE GENOMIC DNA]</scope>
    <source>
        <strain evidence="3 4">GY16</strain>
    </source>
</reference>
<dbReference type="InterPro" id="IPR012675">
    <property type="entry name" value="Beta-grasp_dom_sf"/>
</dbReference>
<keyword evidence="4" id="KW-1185">Reference proteome</keyword>
<dbReference type="AlphaFoldDB" id="A0A5P8JWY4"/>
<proteinExistence type="predicted"/>
<dbReference type="PROSITE" id="PS00197">
    <property type="entry name" value="2FE2S_FER_1"/>
    <property type="match status" value="1"/>
</dbReference>
<feature type="region of interest" description="Disordered" evidence="1">
    <location>
        <begin position="1"/>
        <end position="220"/>
    </location>
</feature>